<keyword evidence="6" id="KW-0834">Unfolded protein response</keyword>
<feature type="region of interest" description="Disordered" evidence="8">
    <location>
        <begin position="23"/>
        <end position="133"/>
    </location>
</feature>
<comment type="similarity">
    <text evidence="2">Belongs to the bZIP family.</text>
</comment>
<evidence type="ECO:0000313" key="10">
    <source>
        <dbReference type="EMBL" id="PUU82188.1"/>
    </source>
</evidence>
<dbReference type="InterPro" id="IPR004827">
    <property type="entry name" value="bZIP"/>
</dbReference>
<keyword evidence="11" id="KW-1185">Reference proteome</keyword>
<evidence type="ECO:0000256" key="1">
    <source>
        <dbReference type="ARBA" id="ARBA00004123"/>
    </source>
</evidence>
<name>A0A2T7A384_TUBBO</name>
<proteinExistence type="inferred from homology"/>
<feature type="domain" description="BZIP" evidence="9">
    <location>
        <begin position="105"/>
        <end position="168"/>
    </location>
</feature>
<dbReference type="PANTHER" id="PTHR46714:SF6">
    <property type="entry name" value="TRANSCRIPTIONAL ACTIVATOR HAC1"/>
    <property type="match status" value="1"/>
</dbReference>
<dbReference type="Gene3D" id="1.20.5.170">
    <property type="match status" value="1"/>
</dbReference>
<dbReference type="GO" id="GO:0005634">
    <property type="term" value="C:nucleus"/>
    <property type="evidence" value="ECO:0007669"/>
    <property type="project" value="UniProtKB-SubCell"/>
</dbReference>
<evidence type="ECO:0000256" key="3">
    <source>
        <dbReference type="ARBA" id="ARBA00023015"/>
    </source>
</evidence>
<dbReference type="GO" id="GO:0000981">
    <property type="term" value="F:DNA-binding transcription factor activity, RNA polymerase II-specific"/>
    <property type="evidence" value="ECO:0007669"/>
    <property type="project" value="InterPro"/>
</dbReference>
<feature type="compositionally biased region" description="Basic and acidic residues" evidence="8">
    <location>
        <begin position="100"/>
        <end position="113"/>
    </location>
</feature>
<reference evidence="10 11" key="1">
    <citation type="submission" date="2017-04" db="EMBL/GenBank/DDBJ databases">
        <title>Draft genome sequence of Tuber borchii Vittad., a whitish edible truffle.</title>
        <authorList>
            <consortium name="DOE Joint Genome Institute"/>
            <person name="Murat C."/>
            <person name="Kuo A."/>
            <person name="Barry K.W."/>
            <person name="Clum A."/>
            <person name="Dockter R.B."/>
            <person name="Fauchery L."/>
            <person name="Iotti M."/>
            <person name="Kohler A."/>
            <person name="Labutti K."/>
            <person name="Lindquist E.A."/>
            <person name="Lipzen A."/>
            <person name="Ohm R.A."/>
            <person name="Wang M."/>
            <person name="Grigoriev I.V."/>
            <person name="Zambonelli A."/>
            <person name="Martin F.M."/>
        </authorList>
    </citation>
    <scope>NUCLEOTIDE SEQUENCE [LARGE SCALE GENOMIC DNA]</scope>
    <source>
        <strain evidence="10 11">Tbo3840</strain>
    </source>
</reference>
<evidence type="ECO:0000256" key="6">
    <source>
        <dbReference type="ARBA" id="ARBA00023230"/>
    </source>
</evidence>
<comment type="caution">
    <text evidence="10">The sequence shown here is derived from an EMBL/GenBank/DDBJ whole genome shotgun (WGS) entry which is preliminary data.</text>
</comment>
<dbReference type="PROSITE" id="PS00036">
    <property type="entry name" value="BZIP_BASIC"/>
    <property type="match status" value="1"/>
</dbReference>
<sequence>MNSGASPESSFVTTPFAECDEDFFGFSTTGDYAPPELEEIDLLRLEPLTDSPVELRDSSPSMSPKPEPEKEKKPTKKRKSWGQELPTPTTNLPPRKRAKTAAEKEQRRIERVLRNRAAAQASRERRRKEVEELEDEKAILEKDNSDLKTRLSTVEEENASLAKRVEEMQRQLKSFEDSIKAFTSMGGNMVGGPVPSFQMFPNDVTLDLSSIIPTSTTPPPKPSVGSNEALGTTHQSAALMCDLQCLSKALNPQDPPTEVAAIWLLQFVLLEMMASTLYSIQIPFLQLFLNLKNETPIPTSDLMHYFPLICWLVTAKPTRQLFQRLLKCSPALALLQDATGRAMLAQMAQSTSGQFGQGTTDGNEDEDGDALNAVSECRRIVKELRSTMVMGDLRLNKMGGARDYDPHACVFNGKPRGKEG</sequence>
<evidence type="ECO:0000256" key="2">
    <source>
        <dbReference type="ARBA" id="ARBA00007163"/>
    </source>
</evidence>
<dbReference type="InterPro" id="IPR044280">
    <property type="entry name" value="Hac1/HY5"/>
</dbReference>
<dbReference type="PROSITE" id="PS50217">
    <property type="entry name" value="BZIP"/>
    <property type="match status" value="1"/>
</dbReference>
<dbReference type="GO" id="GO:0045944">
    <property type="term" value="P:positive regulation of transcription by RNA polymerase II"/>
    <property type="evidence" value="ECO:0007669"/>
    <property type="project" value="InterPro"/>
</dbReference>
<keyword evidence="4" id="KW-0238">DNA-binding</keyword>
<dbReference type="SUPFAM" id="SSF57959">
    <property type="entry name" value="Leucine zipper domain"/>
    <property type="match status" value="1"/>
</dbReference>
<protein>
    <recommendedName>
        <fullName evidence="9">BZIP domain-containing protein</fullName>
    </recommendedName>
</protein>
<evidence type="ECO:0000256" key="4">
    <source>
        <dbReference type="ARBA" id="ARBA00023125"/>
    </source>
</evidence>
<keyword evidence="5" id="KW-0804">Transcription</keyword>
<evidence type="ECO:0000256" key="7">
    <source>
        <dbReference type="ARBA" id="ARBA00023242"/>
    </source>
</evidence>
<dbReference type="InterPro" id="IPR046347">
    <property type="entry name" value="bZIP_sf"/>
</dbReference>
<gene>
    <name evidence="10" type="ORF">B9Z19DRAFT_475277</name>
</gene>
<accession>A0A2T7A384</accession>
<dbReference type="EMBL" id="NESQ01000032">
    <property type="protein sequence ID" value="PUU82188.1"/>
    <property type="molecule type" value="Genomic_DNA"/>
</dbReference>
<organism evidence="10 11">
    <name type="scientific">Tuber borchii</name>
    <name type="common">White truffle</name>
    <dbReference type="NCBI Taxonomy" id="42251"/>
    <lineage>
        <taxon>Eukaryota</taxon>
        <taxon>Fungi</taxon>
        <taxon>Dikarya</taxon>
        <taxon>Ascomycota</taxon>
        <taxon>Pezizomycotina</taxon>
        <taxon>Pezizomycetes</taxon>
        <taxon>Pezizales</taxon>
        <taxon>Tuberaceae</taxon>
        <taxon>Tuber</taxon>
    </lineage>
</organism>
<comment type="subcellular location">
    <subcellularLocation>
        <location evidence="1">Nucleus</location>
    </subcellularLocation>
</comment>
<dbReference type="GO" id="GO:0003677">
    <property type="term" value="F:DNA binding"/>
    <property type="evidence" value="ECO:0007669"/>
    <property type="project" value="UniProtKB-KW"/>
</dbReference>
<evidence type="ECO:0000259" key="9">
    <source>
        <dbReference type="PROSITE" id="PS50217"/>
    </source>
</evidence>
<evidence type="ECO:0000256" key="5">
    <source>
        <dbReference type="ARBA" id="ARBA00023163"/>
    </source>
</evidence>
<dbReference type="AlphaFoldDB" id="A0A2T7A384"/>
<dbReference type="Proteomes" id="UP000244722">
    <property type="component" value="Unassembled WGS sequence"/>
</dbReference>
<dbReference type="GO" id="GO:0006986">
    <property type="term" value="P:response to unfolded protein"/>
    <property type="evidence" value="ECO:0007669"/>
    <property type="project" value="UniProtKB-KW"/>
</dbReference>
<evidence type="ECO:0000256" key="8">
    <source>
        <dbReference type="SAM" id="MobiDB-lite"/>
    </source>
</evidence>
<dbReference type="Pfam" id="PF00170">
    <property type="entry name" value="bZIP_1"/>
    <property type="match status" value="1"/>
</dbReference>
<dbReference type="OrthoDB" id="674948at2759"/>
<dbReference type="STRING" id="42251.A0A2T7A384"/>
<evidence type="ECO:0000313" key="11">
    <source>
        <dbReference type="Proteomes" id="UP000244722"/>
    </source>
</evidence>
<dbReference type="PANTHER" id="PTHR46714">
    <property type="entry name" value="TRANSCRIPTIONAL ACTIVATOR HAC1"/>
    <property type="match status" value="1"/>
</dbReference>
<keyword evidence="3" id="KW-0805">Transcription regulation</keyword>
<keyword evidence="7" id="KW-0539">Nucleus</keyword>
<dbReference type="SMART" id="SM00338">
    <property type="entry name" value="BRLZ"/>
    <property type="match status" value="1"/>
</dbReference>